<dbReference type="AlphaFoldDB" id="A0A7J9KY58"/>
<proteinExistence type="predicted"/>
<evidence type="ECO:0000256" key="1">
    <source>
        <dbReference type="SAM" id="MobiDB-lite"/>
    </source>
</evidence>
<dbReference type="EMBL" id="JABFAF010000003">
    <property type="protein sequence ID" value="MBA0851119.1"/>
    <property type="molecule type" value="Genomic_DNA"/>
</dbReference>
<dbReference type="InterPro" id="IPR040256">
    <property type="entry name" value="At4g02000-like"/>
</dbReference>
<dbReference type="InterPro" id="IPR025558">
    <property type="entry name" value="DUF4283"/>
</dbReference>
<evidence type="ECO:0000313" key="4">
    <source>
        <dbReference type="Proteomes" id="UP000593576"/>
    </source>
</evidence>
<dbReference type="Proteomes" id="UP000593576">
    <property type="component" value="Unassembled WGS sequence"/>
</dbReference>
<dbReference type="PANTHER" id="PTHR31286:SF173">
    <property type="entry name" value="DUF4283 DOMAIN-CONTAINING PROTEIN"/>
    <property type="match status" value="1"/>
</dbReference>
<organism evidence="3 4">
    <name type="scientific">Gossypium schwendimanii</name>
    <name type="common">Cotton</name>
    <dbReference type="NCBI Taxonomy" id="34291"/>
    <lineage>
        <taxon>Eukaryota</taxon>
        <taxon>Viridiplantae</taxon>
        <taxon>Streptophyta</taxon>
        <taxon>Embryophyta</taxon>
        <taxon>Tracheophyta</taxon>
        <taxon>Spermatophyta</taxon>
        <taxon>Magnoliopsida</taxon>
        <taxon>eudicotyledons</taxon>
        <taxon>Gunneridae</taxon>
        <taxon>Pentapetalae</taxon>
        <taxon>rosids</taxon>
        <taxon>malvids</taxon>
        <taxon>Malvales</taxon>
        <taxon>Malvaceae</taxon>
        <taxon>Malvoideae</taxon>
        <taxon>Gossypium</taxon>
    </lineage>
</organism>
<dbReference type="PANTHER" id="PTHR31286">
    <property type="entry name" value="GLYCINE-RICH CELL WALL STRUCTURAL PROTEIN 1.8-LIKE"/>
    <property type="match status" value="1"/>
</dbReference>
<keyword evidence="4" id="KW-1185">Reference proteome</keyword>
<evidence type="ECO:0000259" key="2">
    <source>
        <dbReference type="Pfam" id="PF14111"/>
    </source>
</evidence>
<protein>
    <recommendedName>
        <fullName evidence="2">DUF4283 domain-containing protein</fullName>
    </recommendedName>
</protein>
<feature type="region of interest" description="Disordered" evidence="1">
    <location>
        <begin position="1"/>
        <end position="34"/>
    </location>
</feature>
<accession>A0A7J9KY58</accession>
<dbReference type="Pfam" id="PF14111">
    <property type="entry name" value="DUF4283"/>
    <property type="match status" value="1"/>
</dbReference>
<reference evidence="3 4" key="1">
    <citation type="journal article" date="2019" name="Genome Biol. Evol.">
        <title>Insights into the evolution of the New World diploid cottons (Gossypium, subgenus Houzingenia) based on genome sequencing.</title>
        <authorList>
            <person name="Grover C.E."/>
            <person name="Arick M.A. 2nd"/>
            <person name="Thrash A."/>
            <person name="Conover J.L."/>
            <person name="Sanders W.S."/>
            <person name="Peterson D.G."/>
            <person name="Frelichowski J.E."/>
            <person name="Scheffler J.A."/>
            <person name="Scheffler B.E."/>
            <person name="Wendel J.F."/>
        </authorList>
    </citation>
    <scope>NUCLEOTIDE SEQUENCE [LARGE SCALE GENOMIC DNA]</scope>
    <source>
        <strain evidence="3">1</strain>
        <tissue evidence="3">Leaf</tissue>
    </source>
</reference>
<gene>
    <name evidence="3" type="ORF">Goshw_013601</name>
</gene>
<comment type="caution">
    <text evidence="3">The sequence shown here is derived from an EMBL/GenBank/DDBJ whole genome shotgun (WGS) entry which is preliminary data.</text>
</comment>
<sequence length="126" mass="14212">MAANAPFSFSSGSTNGGRVMKKDKKGTGMVREENDTPLVERDIVAGVLTECPLSSFLTEFITIQLMDIDTDYFLRKFSDEIDFTKVLSKGPWVVYDRYLIVQPWTPKLSALKPYPLNVVAWIRLSS</sequence>
<feature type="domain" description="DUF4283" evidence="2">
    <location>
        <begin position="63"/>
        <end position="108"/>
    </location>
</feature>
<evidence type="ECO:0000313" key="3">
    <source>
        <dbReference type="EMBL" id="MBA0851119.1"/>
    </source>
</evidence>
<dbReference type="OrthoDB" id="1436208at2759"/>
<name>A0A7J9KY58_GOSSC</name>